<reference evidence="7 8" key="1">
    <citation type="submission" date="2020-07" db="EMBL/GenBank/DDBJ databases">
        <title>Halophilic bacteria isolated from french cheeses.</title>
        <authorList>
            <person name="Kothe C.I."/>
            <person name="Farah-Kraiem B."/>
            <person name="Renault P."/>
            <person name="Dridi B."/>
        </authorList>
    </citation>
    <scope>NUCLEOTIDE SEQUENCE [LARGE SCALE GENOMIC DNA]</scope>
    <source>
        <strain evidence="7 8">FME1</strain>
    </source>
</reference>
<evidence type="ECO:0000256" key="2">
    <source>
        <dbReference type="ARBA" id="ARBA00022723"/>
    </source>
</evidence>
<keyword evidence="2" id="KW-0479">Metal-binding</keyword>
<dbReference type="InterPro" id="IPR003819">
    <property type="entry name" value="TauD/TfdA-like"/>
</dbReference>
<keyword evidence="5" id="KW-0408">Iron</keyword>
<evidence type="ECO:0000256" key="4">
    <source>
        <dbReference type="ARBA" id="ARBA00023002"/>
    </source>
</evidence>
<dbReference type="Proteomes" id="UP001645039">
    <property type="component" value="Unassembled WGS sequence"/>
</dbReference>
<evidence type="ECO:0000256" key="1">
    <source>
        <dbReference type="ARBA" id="ARBA00005896"/>
    </source>
</evidence>
<gene>
    <name evidence="7" type="ORF">EI168_16080</name>
</gene>
<keyword evidence="8" id="KW-1185">Reference proteome</keyword>
<dbReference type="GO" id="GO:0051213">
    <property type="term" value="F:dioxygenase activity"/>
    <property type="evidence" value="ECO:0007669"/>
    <property type="project" value="UniProtKB-KW"/>
</dbReference>
<feature type="domain" description="TauD/TfdA-like" evidence="6">
    <location>
        <begin position="3"/>
        <end position="58"/>
    </location>
</feature>
<dbReference type="RefSeq" id="WP_141393055.1">
    <property type="nucleotide sequence ID" value="NZ_CBCSBM010000018.1"/>
</dbReference>
<dbReference type="PANTHER" id="PTHR30468:SF1">
    <property type="entry name" value="ALPHA-KETOGLUTARATE-DEPENDENT SULFONATE DIOXYGENASE"/>
    <property type="match status" value="1"/>
</dbReference>
<organism evidence="7 8">
    <name type="scientific">Halomonas casei</name>
    <dbReference type="NCBI Taxonomy" id="2742613"/>
    <lineage>
        <taxon>Bacteria</taxon>
        <taxon>Pseudomonadati</taxon>
        <taxon>Pseudomonadota</taxon>
        <taxon>Gammaproteobacteria</taxon>
        <taxon>Oceanospirillales</taxon>
        <taxon>Halomonadaceae</taxon>
        <taxon>Halomonas</taxon>
    </lineage>
</organism>
<dbReference type="PANTHER" id="PTHR30468">
    <property type="entry name" value="ALPHA-KETOGLUTARATE-DEPENDENT SULFONATE DIOXYGENASE"/>
    <property type="match status" value="1"/>
</dbReference>
<name>A0ABR9F560_9GAMM</name>
<evidence type="ECO:0000256" key="5">
    <source>
        <dbReference type="ARBA" id="ARBA00023004"/>
    </source>
</evidence>
<evidence type="ECO:0000256" key="3">
    <source>
        <dbReference type="ARBA" id="ARBA00022964"/>
    </source>
</evidence>
<evidence type="ECO:0000313" key="8">
    <source>
        <dbReference type="Proteomes" id="UP001645039"/>
    </source>
</evidence>
<dbReference type="Gene3D" id="3.60.130.10">
    <property type="entry name" value="Clavaminate synthase-like"/>
    <property type="match status" value="1"/>
</dbReference>
<protein>
    <submittedName>
        <fullName evidence="7">TauD/TfdA family dioxygenase</fullName>
    </submittedName>
</protein>
<proteinExistence type="inferred from homology"/>
<keyword evidence="3 7" id="KW-0223">Dioxygenase</keyword>
<dbReference type="InterPro" id="IPR051323">
    <property type="entry name" value="AtsK-like"/>
</dbReference>
<dbReference type="InterPro" id="IPR042098">
    <property type="entry name" value="TauD-like_sf"/>
</dbReference>
<dbReference type="SUPFAM" id="SSF51197">
    <property type="entry name" value="Clavaminate synthase-like"/>
    <property type="match status" value="1"/>
</dbReference>
<dbReference type="Pfam" id="PF02668">
    <property type="entry name" value="TauD"/>
    <property type="match status" value="1"/>
</dbReference>
<keyword evidence="4" id="KW-0560">Oxidoreductase</keyword>
<dbReference type="EMBL" id="RRZD01000021">
    <property type="protein sequence ID" value="MBE0401607.1"/>
    <property type="molecule type" value="Genomic_DNA"/>
</dbReference>
<comment type="caution">
    <text evidence="7">The sequence shown here is derived from an EMBL/GenBank/DDBJ whole genome shotgun (WGS) entry which is preliminary data.</text>
</comment>
<comment type="similarity">
    <text evidence="1">Belongs to the TfdA dioxygenase family.</text>
</comment>
<evidence type="ECO:0000259" key="6">
    <source>
        <dbReference type="Pfam" id="PF02668"/>
    </source>
</evidence>
<sequence>MELSHTESQALLEFLYRHQEAPEFTVRLNTLAIRDNRCTQHRAIFDYAGQARRGERVTVKGDRPYVSETAAEIEWGLVG</sequence>
<accession>A0ABR9F560</accession>
<evidence type="ECO:0000313" key="7">
    <source>
        <dbReference type="EMBL" id="MBE0401607.1"/>
    </source>
</evidence>